<name>A0ABT8MCJ9_9EURY</name>
<keyword evidence="4" id="KW-1185">Reference proteome</keyword>
<gene>
    <name evidence="3" type="ORF">FGU65_12315</name>
</gene>
<dbReference type="SUPFAM" id="SSF53756">
    <property type="entry name" value="UDP-Glycosyltransferase/glycogen phosphorylase"/>
    <property type="match status" value="1"/>
</dbReference>
<dbReference type="InterPro" id="IPR001296">
    <property type="entry name" value="Glyco_trans_1"/>
</dbReference>
<feature type="transmembrane region" description="Helical" evidence="1">
    <location>
        <begin position="80"/>
        <end position="96"/>
    </location>
</feature>
<comment type="caution">
    <text evidence="3">The sequence shown here is derived from an EMBL/GenBank/DDBJ whole genome shotgun (WGS) entry which is preliminary data.</text>
</comment>
<keyword evidence="1" id="KW-0472">Membrane</keyword>
<feature type="transmembrane region" description="Helical" evidence="1">
    <location>
        <begin position="56"/>
        <end position="73"/>
    </location>
</feature>
<feature type="domain" description="Glycosyl transferase family 1" evidence="2">
    <location>
        <begin position="188"/>
        <end position="344"/>
    </location>
</feature>
<dbReference type="EMBL" id="VCYH01000009">
    <property type="protein sequence ID" value="MDN7025661.1"/>
    <property type="molecule type" value="Genomic_DNA"/>
</dbReference>
<dbReference type="PANTHER" id="PTHR12526:SF630">
    <property type="entry name" value="GLYCOSYLTRANSFERASE"/>
    <property type="match status" value="1"/>
</dbReference>
<dbReference type="Gene3D" id="3.40.50.2000">
    <property type="entry name" value="Glycogen Phosphorylase B"/>
    <property type="match status" value="2"/>
</dbReference>
<dbReference type="Pfam" id="PF00534">
    <property type="entry name" value="Glycos_transf_1"/>
    <property type="match status" value="1"/>
</dbReference>
<keyword evidence="1" id="KW-0812">Transmembrane</keyword>
<organism evidence="3 4">
    <name type="scientific">Methanoculleus frigidifontis</name>
    <dbReference type="NCBI Taxonomy" id="2584085"/>
    <lineage>
        <taxon>Archaea</taxon>
        <taxon>Methanobacteriati</taxon>
        <taxon>Methanobacteriota</taxon>
        <taxon>Stenosarchaea group</taxon>
        <taxon>Methanomicrobia</taxon>
        <taxon>Methanomicrobiales</taxon>
        <taxon>Methanomicrobiaceae</taxon>
        <taxon>Methanoculleus</taxon>
    </lineage>
</organism>
<reference evidence="3" key="1">
    <citation type="submission" date="2019-05" db="EMBL/GenBank/DDBJ databases">
        <title>Methanoculleus sp. FWC-SCC1, a methanogenic archaeon isolated from deep marine cold seep.</title>
        <authorList>
            <person name="Chen Y.-W."/>
            <person name="Chen S.-C."/>
            <person name="Teng N.-H."/>
            <person name="Lai M.-C."/>
        </authorList>
    </citation>
    <scope>NUCLEOTIDE SEQUENCE</scope>
    <source>
        <strain evidence="3">FWC-SCC1</strain>
    </source>
</reference>
<evidence type="ECO:0000259" key="2">
    <source>
        <dbReference type="Pfam" id="PF00534"/>
    </source>
</evidence>
<proteinExistence type="predicted"/>
<protein>
    <submittedName>
        <fullName evidence="3">Glycosyltransferase</fullName>
    </submittedName>
</protein>
<sequence>MNLLITMKLSDLNLRNHIYPLTKIDEVDTILIVRDTIGPSVDKVKYYCPPTWSVKIYPIGLFIKFLYLLYLSLKYKPKLVLGYLLFPHGMLAYIIGKLTRKRVGVNLIAGPVEFFEPGSPIEKYAYTRPLPELSLYGLFVRHIAKRMDIIIVNGTYTKSFLEKIGINKEKIFILYKPMENNFIQTSIPKVIDVLFLGRLAKVKHVETVIHSTYLAKKVIPDIKVAIVGDGPEYTNLVNLSDSLDLSNTIVFYGWKKDPWNWINKSKINLLTSEREGFPQSVMQSLHCGVPVVSSMCGDVTDIIQTGYNGILIRDYNDVESFATSIIWLLQNPDILHDYSNNSIKTVTERITMSAAQDIWMEIIP</sequence>
<evidence type="ECO:0000313" key="4">
    <source>
        <dbReference type="Proteomes" id="UP001168338"/>
    </source>
</evidence>
<keyword evidence="1" id="KW-1133">Transmembrane helix</keyword>
<evidence type="ECO:0000313" key="3">
    <source>
        <dbReference type="EMBL" id="MDN7025661.1"/>
    </source>
</evidence>
<dbReference type="Proteomes" id="UP001168338">
    <property type="component" value="Unassembled WGS sequence"/>
</dbReference>
<evidence type="ECO:0000256" key="1">
    <source>
        <dbReference type="SAM" id="Phobius"/>
    </source>
</evidence>
<accession>A0ABT8MCJ9</accession>
<dbReference type="PANTHER" id="PTHR12526">
    <property type="entry name" value="GLYCOSYLTRANSFERASE"/>
    <property type="match status" value="1"/>
</dbReference>